<dbReference type="Proteomes" id="UP001732700">
    <property type="component" value="Chromosome 5C"/>
</dbReference>
<name>A0ACD5Y463_AVESA</name>
<evidence type="ECO:0000313" key="2">
    <source>
        <dbReference type="Proteomes" id="UP001732700"/>
    </source>
</evidence>
<reference evidence="1" key="2">
    <citation type="submission" date="2025-09" db="UniProtKB">
        <authorList>
            <consortium name="EnsemblPlants"/>
        </authorList>
    </citation>
    <scope>IDENTIFICATION</scope>
</reference>
<proteinExistence type="predicted"/>
<evidence type="ECO:0000313" key="1">
    <source>
        <dbReference type="EnsemblPlants" id="AVESA.00010b.r2.5CG0901180.1.CDS"/>
    </source>
</evidence>
<organism evidence="1 2">
    <name type="scientific">Avena sativa</name>
    <name type="common">Oat</name>
    <dbReference type="NCBI Taxonomy" id="4498"/>
    <lineage>
        <taxon>Eukaryota</taxon>
        <taxon>Viridiplantae</taxon>
        <taxon>Streptophyta</taxon>
        <taxon>Embryophyta</taxon>
        <taxon>Tracheophyta</taxon>
        <taxon>Spermatophyta</taxon>
        <taxon>Magnoliopsida</taxon>
        <taxon>Liliopsida</taxon>
        <taxon>Poales</taxon>
        <taxon>Poaceae</taxon>
        <taxon>BOP clade</taxon>
        <taxon>Pooideae</taxon>
        <taxon>Poodae</taxon>
        <taxon>Poeae</taxon>
        <taxon>Poeae Chloroplast Group 1 (Aveneae type)</taxon>
        <taxon>Aveninae</taxon>
        <taxon>Avena</taxon>
    </lineage>
</organism>
<sequence length="352" mass="39379">MATEVITSGLAGMNIFGNHAGLSGVGEKAKVEIVPWAPRYDEDDDDGDNDEFEDPDEEAFAAHRRSWERRFSRRFGSFEDETTLGPMRHTQGPIPSNALPDGSLQFFGISVTDLKPGLKWPLQVYGFVATRDSADHNRNFLFRCTRNNSQTLTRKDPYLLLTGPSRTVVLIDPVVFEFELKLKGKTESEDEVLAFKTFSFDERFNVEGGIRACSLHKRCNLDFMFALLEESVEATVTAQVVEGSWLDDYGLKVICHTESMKEHEMVLLDSRGGKMPINSDGMIELSRRVIGVDYPSGKLVVWLVASCSNSFVPSTVAFSLKESGKSERDCDVWFCKVRVTVAWSLLSGPGYD</sequence>
<dbReference type="EnsemblPlants" id="AVESA.00010b.r2.5CG0901180.1">
    <property type="protein sequence ID" value="AVESA.00010b.r2.5CG0901180.1.CDS"/>
    <property type="gene ID" value="AVESA.00010b.r2.5CG0901180"/>
</dbReference>
<reference evidence="1" key="1">
    <citation type="submission" date="2021-05" db="EMBL/GenBank/DDBJ databases">
        <authorList>
            <person name="Scholz U."/>
            <person name="Mascher M."/>
            <person name="Fiebig A."/>
        </authorList>
    </citation>
    <scope>NUCLEOTIDE SEQUENCE [LARGE SCALE GENOMIC DNA]</scope>
</reference>
<keyword evidence="2" id="KW-1185">Reference proteome</keyword>
<protein>
    <submittedName>
        <fullName evidence="1">Uncharacterized protein</fullName>
    </submittedName>
</protein>
<accession>A0ACD5Y463</accession>